<reference evidence="3" key="1">
    <citation type="journal article" date="2021" name="Proc. Natl. Acad. Sci. U.S.A.">
        <title>Three genomes in the algal genus Volvox reveal the fate of a haploid sex-determining region after a transition to homothallism.</title>
        <authorList>
            <person name="Yamamoto K."/>
            <person name="Hamaji T."/>
            <person name="Kawai-Toyooka H."/>
            <person name="Matsuzaki R."/>
            <person name="Takahashi F."/>
            <person name="Nishimura Y."/>
            <person name="Kawachi M."/>
            <person name="Noguchi H."/>
            <person name="Minakuchi Y."/>
            <person name="Umen J.G."/>
            <person name="Toyoda A."/>
            <person name="Nozaki H."/>
        </authorList>
    </citation>
    <scope>NUCLEOTIDE SEQUENCE</scope>
    <source>
        <strain evidence="3">NIES-3785</strain>
        <strain evidence="2">NIES-3786</strain>
    </source>
</reference>
<dbReference type="AlphaFoldDB" id="A0A8J4GS93"/>
<proteinExistence type="predicted"/>
<dbReference type="OrthoDB" id="536370at2759"/>
<dbReference type="Proteomes" id="UP000747110">
    <property type="component" value="Unassembled WGS sequence"/>
</dbReference>
<protein>
    <submittedName>
        <fullName evidence="3">Uncharacterized protein</fullName>
    </submittedName>
</protein>
<keyword evidence="1" id="KW-0175">Coiled coil</keyword>
<comment type="caution">
    <text evidence="3">The sequence shown here is derived from an EMBL/GenBank/DDBJ whole genome shotgun (WGS) entry which is preliminary data.</text>
</comment>
<evidence type="ECO:0000313" key="3">
    <source>
        <dbReference type="EMBL" id="GIM12579.1"/>
    </source>
</evidence>
<evidence type="ECO:0000313" key="5">
    <source>
        <dbReference type="Proteomes" id="UP000747110"/>
    </source>
</evidence>
<accession>A0A8J4GS93</accession>
<keyword evidence="5" id="KW-1185">Reference proteome</keyword>
<name>A0A8J4GS93_9CHLO</name>
<dbReference type="Proteomes" id="UP000722791">
    <property type="component" value="Unassembled WGS sequence"/>
</dbReference>
<gene>
    <name evidence="2" type="ORF">Vretifemale_13015</name>
    <name evidence="3" type="ORF">Vretimale_15954</name>
</gene>
<sequence>MEKIEKLERQISDLEAEIRLLSAKAESAEDTEDKKYYRALVLSSKERLVKMEENLVKEKDLLVKKEENLGKEKDLLIKEKDLLVKKEEKEILLLEKDKDLRKENLLRLQRQGARGEFGSAAGLGVESTAGSGSAAGLGVESTAGSVPISGVNSTTWEGISGSYHVHIQMVSTAPLTAAEVHETEPFSWQLQGEANPINRKAAVQYLSHMVPPPAGQEWYDGAARRNMLDCTLPMAGIKLRGSCDIALCTSVAVRGNQPEYGLRIVVELKKAEVNFNSHQLGAELLAANRRSPFLKPIGVMTDLMDAWYLMWAAEHSMKLYICRGRAEAIGILRAFLEQELLTPDSGSIMHQQDKGGPEAEVGGLLKRRGLLLASGAREDVANLDDLLDFGGGLGLSDTDLHQLRCASQLVSLWQLASPRLGAAAQNSWNTGAAAEAEVVGVPFPMMYS</sequence>
<evidence type="ECO:0000313" key="4">
    <source>
        <dbReference type="Proteomes" id="UP000722791"/>
    </source>
</evidence>
<feature type="coiled-coil region" evidence="1">
    <location>
        <begin position="4"/>
        <end position="97"/>
    </location>
</feature>
<evidence type="ECO:0000256" key="1">
    <source>
        <dbReference type="SAM" id="Coils"/>
    </source>
</evidence>
<evidence type="ECO:0000313" key="2">
    <source>
        <dbReference type="EMBL" id="GIL84274.1"/>
    </source>
</evidence>
<organism evidence="3 4">
    <name type="scientific">Volvox reticuliferus</name>
    <dbReference type="NCBI Taxonomy" id="1737510"/>
    <lineage>
        <taxon>Eukaryota</taxon>
        <taxon>Viridiplantae</taxon>
        <taxon>Chlorophyta</taxon>
        <taxon>core chlorophytes</taxon>
        <taxon>Chlorophyceae</taxon>
        <taxon>CS clade</taxon>
        <taxon>Chlamydomonadales</taxon>
        <taxon>Volvocaceae</taxon>
        <taxon>Volvox</taxon>
    </lineage>
</organism>
<dbReference type="EMBL" id="BNCQ01000044">
    <property type="protein sequence ID" value="GIM12579.1"/>
    <property type="molecule type" value="Genomic_DNA"/>
</dbReference>
<dbReference type="EMBL" id="BNCP01000029">
    <property type="protein sequence ID" value="GIL84274.1"/>
    <property type="molecule type" value="Genomic_DNA"/>
</dbReference>